<dbReference type="AlphaFoldDB" id="A0A8S0Y722"/>
<dbReference type="EMBL" id="CADCXN010000113">
    <property type="protein sequence ID" value="CAA9892739.1"/>
    <property type="molecule type" value="Genomic_DNA"/>
</dbReference>
<keyword evidence="1" id="KW-0472">Membrane</keyword>
<dbReference type="RefSeq" id="WP_174627475.1">
    <property type="nucleotide sequence ID" value="NZ_CADCXN010000113.1"/>
</dbReference>
<keyword evidence="3" id="KW-1185">Reference proteome</keyword>
<feature type="transmembrane region" description="Helical" evidence="1">
    <location>
        <begin position="36"/>
        <end position="54"/>
    </location>
</feature>
<keyword evidence="1" id="KW-0812">Transmembrane</keyword>
<feature type="transmembrane region" description="Helical" evidence="1">
    <location>
        <begin position="102"/>
        <end position="118"/>
    </location>
</feature>
<evidence type="ECO:0000256" key="1">
    <source>
        <dbReference type="SAM" id="Phobius"/>
    </source>
</evidence>
<sequence length="119" mass="12870">MALIYVPKLIDGMIPFALGAGQCFSAYFVAHGARGWYWSLAAICVIGCLGYVNAEVNARLNPAENDQVLAFYGRHLRILQLSTLLLAAICTALAGFSKWPDEILIALTFVITAGYALTD</sequence>
<keyword evidence="1" id="KW-1133">Transmembrane helix</keyword>
<protein>
    <submittedName>
        <fullName evidence="2">Uncharacterized protein</fullName>
    </submittedName>
</protein>
<organism evidence="2 3">
    <name type="scientific">Candidatus Methylobacter favarea</name>
    <dbReference type="NCBI Taxonomy" id="2707345"/>
    <lineage>
        <taxon>Bacteria</taxon>
        <taxon>Pseudomonadati</taxon>
        <taxon>Pseudomonadota</taxon>
        <taxon>Gammaproteobacteria</taxon>
        <taxon>Methylococcales</taxon>
        <taxon>Methylococcaceae</taxon>
        <taxon>Methylobacter</taxon>
    </lineage>
</organism>
<reference evidence="2 3" key="1">
    <citation type="submission" date="2020-02" db="EMBL/GenBank/DDBJ databases">
        <authorList>
            <person name="Hogendoorn C."/>
        </authorList>
    </citation>
    <scope>NUCLEOTIDE SEQUENCE [LARGE SCALE GENOMIC DNA]</scope>
    <source>
        <strain evidence="2">METHB21</strain>
    </source>
</reference>
<dbReference type="Proteomes" id="UP000494216">
    <property type="component" value="Unassembled WGS sequence"/>
</dbReference>
<name>A0A8S0Y722_9GAMM</name>
<proteinExistence type="predicted"/>
<accession>A0A8S0Y722</accession>
<feature type="transmembrane region" description="Helical" evidence="1">
    <location>
        <begin position="12"/>
        <end position="30"/>
    </location>
</feature>
<evidence type="ECO:0000313" key="2">
    <source>
        <dbReference type="EMBL" id="CAA9892739.1"/>
    </source>
</evidence>
<gene>
    <name evidence="2" type="ORF">METHB2_80056</name>
</gene>
<evidence type="ECO:0000313" key="3">
    <source>
        <dbReference type="Proteomes" id="UP000494216"/>
    </source>
</evidence>
<feature type="transmembrane region" description="Helical" evidence="1">
    <location>
        <begin position="75"/>
        <end position="96"/>
    </location>
</feature>
<comment type="caution">
    <text evidence="2">The sequence shown here is derived from an EMBL/GenBank/DDBJ whole genome shotgun (WGS) entry which is preliminary data.</text>
</comment>